<proteinExistence type="predicted"/>
<organism evidence="2 3">
    <name type="scientific">Corynebacterium jeddahense</name>
    <dbReference type="NCBI Taxonomy" id="1414719"/>
    <lineage>
        <taxon>Bacteria</taxon>
        <taxon>Bacillati</taxon>
        <taxon>Actinomycetota</taxon>
        <taxon>Actinomycetes</taxon>
        <taxon>Mycobacteriales</taxon>
        <taxon>Corynebacteriaceae</taxon>
        <taxon>Corynebacterium</taxon>
    </lineage>
</organism>
<dbReference type="Proteomes" id="UP001218071">
    <property type="component" value="Chromosome"/>
</dbReference>
<reference evidence="2 3" key="1">
    <citation type="submission" date="2020-10" db="EMBL/GenBank/DDBJ databases">
        <title>Complete genome sequence of Corynebacterium jeddahense DSM 45997, type strain of Corynebacterium jeddahense.</title>
        <authorList>
            <person name="Busche T."/>
            <person name="Kalinowski J."/>
            <person name="Ruckert C."/>
        </authorList>
    </citation>
    <scope>NUCLEOTIDE SEQUENCE [LARGE SCALE GENOMIC DNA]</scope>
    <source>
        <strain evidence="2 3">DSM 45997</strain>
    </source>
</reference>
<evidence type="ECO:0000256" key="1">
    <source>
        <dbReference type="SAM" id="MobiDB-lite"/>
    </source>
</evidence>
<dbReference type="EMBL" id="CP063194">
    <property type="protein sequence ID" value="WCZ39505.1"/>
    <property type="molecule type" value="Genomic_DNA"/>
</dbReference>
<evidence type="ECO:0000313" key="3">
    <source>
        <dbReference type="Proteomes" id="UP001218071"/>
    </source>
</evidence>
<sequence length="80" mass="8615">MADKDPHLDGSEASELDKLLDASTTRIGNAPTNFSSVDDFENAENETRETGSGHLAEHPNTEERTEQVERGVSDDAVAGE</sequence>
<feature type="region of interest" description="Disordered" evidence="1">
    <location>
        <begin position="1"/>
        <end position="80"/>
    </location>
</feature>
<gene>
    <name evidence="2" type="ORF">CJEDD_09605</name>
</gene>
<keyword evidence="3" id="KW-1185">Reference proteome</keyword>
<dbReference type="RefSeq" id="WP_042409861.1">
    <property type="nucleotide sequence ID" value="NZ_CBYN010000143.1"/>
</dbReference>
<evidence type="ECO:0000313" key="2">
    <source>
        <dbReference type="EMBL" id="WCZ39505.1"/>
    </source>
</evidence>
<feature type="compositionally biased region" description="Polar residues" evidence="1">
    <location>
        <begin position="22"/>
        <end position="36"/>
    </location>
</feature>
<protein>
    <submittedName>
        <fullName evidence="2">Uncharacterized protein</fullName>
    </submittedName>
</protein>
<accession>A0ABY7ULB0</accession>
<name>A0ABY7ULB0_9CORY</name>
<feature type="compositionally biased region" description="Basic and acidic residues" evidence="1">
    <location>
        <begin position="1"/>
        <end position="20"/>
    </location>
</feature>
<feature type="compositionally biased region" description="Basic and acidic residues" evidence="1">
    <location>
        <begin position="45"/>
        <end position="73"/>
    </location>
</feature>